<sequence>MIREEDFPDFPPILSRRELGLLPKPVDPYAGFYYSDEFEDSDYERWECFFKPAALIRRRKFTKSLKRNGGT</sequence>
<dbReference type="Proteomes" id="UP000887576">
    <property type="component" value="Unplaced"/>
</dbReference>
<reference evidence="2" key="1">
    <citation type="submission" date="2022-11" db="UniProtKB">
        <authorList>
            <consortium name="WormBaseParasite"/>
        </authorList>
    </citation>
    <scope>IDENTIFICATION</scope>
</reference>
<dbReference type="WBParaSite" id="JU765_v2.g5355.t1">
    <property type="protein sequence ID" value="JU765_v2.g5355.t1"/>
    <property type="gene ID" value="JU765_v2.g5355"/>
</dbReference>
<name>A0AC34RBC2_9BILA</name>
<organism evidence="1 2">
    <name type="scientific">Panagrolaimus sp. JU765</name>
    <dbReference type="NCBI Taxonomy" id="591449"/>
    <lineage>
        <taxon>Eukaryota</taxon>
        <taxon>Metazoa</taxon>
        <taxon>Ecdysozoa</taxon>
        <taxon>Nematoda</taxon>
        <taxon>Chromadorea</taxon>
        <taxon>Rhabditida</taxon>
        <taxon>Tylenchina</taxon>
        <taxon>Panagrolaimomorpha</taxon>
        <taxon>Panagrolaimoidea</taxon>
        <taxon>Panagrolaimidae</taxon>
        <taxon>Panagrolaimus</taxon>
    </lineage>
</organism>
<evidence type="ECO:0000313" key="1">
    <source>
        <dbReference type="Proteomes" id="UP000887576"/>
    </source>
</evidence>
<proteinExistence type="predicted"/>
<evidence type="ECO:0000313" key="2">
    <source>
        <dbReference type="WBParaSite" id="JU765_v2.g5355.t1"/>
    </source>
</evidence>
<accession>A0AC34RBC2</accession>
<protein>
    <submittedName>
        <fullName evidence="2">Uncharacterized protein</fullName>
    </submittedName>
</protein>